<accession>A0A917Z9L8</accession>
<gene>
    <name evidence="2" type="ORF">GCM10011348_12220</name>
</gene>
<dbReference type="AlphaFoldDB" id="A0A917Z9L8"/>
<reference evidence="2 3" key="1">
    <citation type="journal article" date="2014" name="Int. J. Syst. Evol. Microbiol.">
        <title>Complete genome sequence of Corynebacterium casei LMG S-19264T (=DSM 44701T), isolated from a smear-ripened cheese.</title>
        <authorList>
            <consortium name="US DOE Joint Genome Institute (JGI-PGF)"/>
            <person name="Walter F."/>
            <person name="Albersmeier A."/>
            <person name="Kalinowski J."/>
            <person name="Ruckert C."/>
        </authorList>
    </citation>
    <scope>NUCLEOTIDE SEQUENCE [LARGE SCALE GENOMIC DNA]</scope>
    <source>
        <strain evidence="2 3">CGMCC 1.7286</strain>
    </source>
</reference>
<protein>
    <submittedName>
        <fullName evidence="2">Uncharacterized protein</fullName>
    </submittedName>
</protein>
<dbReference type="RefSeq" id="WP_188859512.1">
    <property type="nucleotide sequence ID" value="NZ_BMLT01000003.1"/>
</dbReference>
<proteinExistence type="predicted"/>
<evidence type="ECO:0000313" key="3">
    <source>
        <dbReference type="Proteomes" id="UP000599578"/>
    </source>
</evidence>
<dbReference type="EMBL" id="BMLT01000003">
    <property type="protein sequence ID" value="GGO79001.1"/>
    <property type="molecule type" value="Genomic_DNA"/>
</dbReference>
<keyword evidence="1" id="KW-0472">Membrane</keyword>
<keyword evidence="3" id="KW-1185">Reference proteome</keyword>
<evidence type="ECO:0000313" key="2">
    <source>
        <dbReference type="EMBL" id="GGO79001.1"/>
    </source>
</evidence>
<keyword evidence="1" id="KW-1133">Transmembrane helix</keyword>
<comment type="caution">
    <text evidence="2">The sequence shown here is derived from an EMBL/GenBank/DDBJ whole genome shotgun (WGS) entry which is preliminary data.</text>
</comment>
<organism evidence="2 3">
    <name type="scientific">Marinobacterium nitratireducens</name>
    <dbReference type="NCBI Taxonomy" id="518897"/>
    <lineage>
        <taxon>Bacteria</taxon>
        <taxon>Pseudomonadati</taxon>
        <taxon>Pseudomonadota</taxon>
        <taxon>Gammaproteobacteria</taxon>
        <taxon>Oceanospirillales</taxon>
        <taxon>Oceanospirillaceae</taxon>
        <taxon>Marinobacterium</taxon>
    </lineage>
</organism>
<dbReference type="Proteomes" id="UP000599578">
    <property type="component" value="Unassembled WGS sequence"/>
</dbReference>
<name>A0A917Z9L8_9GAMM</name>
<sequence length="47" mass="5587">MLDVLEALRAWFGENPWRLLYLLPYLLVPFLVVPVYELLDHIVAMLM</sequence>
<evidence type="ECO:0000256" key="1">
    <source>
        <dbReference type="SAM" id="Phobius"/>
    </source>
</evidence>
<keyword evidence="1" id="KW-0812">Transmembrane</keyword>
<feature type="transmembrane region" description="Helical" evidence="1">
    <location>
        <begin position="20"/>
        <end position="39"/>
    </location>
</feature>